<dbReference type="Pfam" id="PF00106">
    <property type="entry name" value="adh_short"/>
    <property type="match status" value="1"/>
</dbReference>
<proteinExistence type="inferred from homology"/>
<gene>
    <name evidence="5" type="ORF">C0029_13890</name>
</gene>
<dbReference type="PANTHER" id="PTHR44196">
    <property type="entry name" value="DEHYDROGENASE/REDUCTASE SDR FAMILY MEMBER 7B"/>
    <property type="match status" value="1"/>
</dbReference>
<evidence type="ECO:0000256" key="2">
    <source>
        <dbReference type="ARBA" id="ARBA00023002"/>
    </source>
</evidence>
<evidence type="ECO:0000259" key="4">
    <source>
        <dbReference type="SMART" id="SM00822"/>
    </source>
</evidence>
<keyword evidence="6" id="KW-1185">Reference proteome</keyword>
<protein>
    <submittedName>
        <fullName evidence="5">Short-chain dehydrogenase</fullName>
    </submittedName>
</protein>
<dbReference type="InterPro" id="IPR036291">
    <property type="entry name" value="NAD(P)-bd_dom_sf"/>
</dbReference>
<dbReference type="InterPro" id="IPR057326">
    <property type="entry name" value="KR_dom"/>
</dbReference>
<comment type="similarity">
    <text evidence="1 3">Belongs to the short-chain dehydrogenases/reductases (SDR) family.</text>
</comment>
<dbReference type="SUPFAM" id="SSF51735">
    <property type="entry name" value="NAD(P)-binding Rossmann-fold domains"/>
    <property type="match status" value="1"/>
</dbReference>
<evidence type="ECO:0000313" key="5">
    <source>
        <dbReference type="EMBL" id="PLW85694.1"/>
    </source>
</evidence>
<dbReference type="SMART" id="SM00822">
    <property type="entry name" value="PKS_KR"/>
    <property type="match status" value="1"/>
</dbReference>
<accession>A0AAP8SMM8</accession>
<dbReference type="InterPro" id="IPR002347">
    <property type="entry name" value="SDR_fam"/>
</dbReference>
<evidence type="ECO:0000256" key="3">
    <source>
        <dbReference type="RuleBase" id="RU000363"/>
    </source>
</evidence>
<dbReference type="RefSeq" id="WP_084198449.1">
    <property type="nucleotide sequence ID" value="NZ_BMYL01000003.1"/>
</dbReference>
<evidence type="ECO:0000256" key="1">
    <source>
        <dbReference type="ARBA" id="ARBA00006484"/>
    </source>
</evidence>
<reference evidence="5 6" key="1">
    <citation type="submission" date="2018-01" db="EMBL/GenBank/DDBJ databases">
        <title>The draft genome sequence of Halioglobus japonicus S1-36.</title>
        <authorList>
            <person name="Du Z.-J."/>
            <person name="Shi M.-J."/>
        </authorList>
    </citation>
    <scope>NUCLEOTIDE SEQUENCE [LARGE SCALE GENOMIC DNA]</scope>
    <source>
        <strain evidence="5 6">S1-36</strain>
    </source>
</reference>
<dbReference type="KEGG" id="hja:BST95_05330"/>
<dbReference type="Proteomes" id="UP000235162">
    <property type="component" value="Unassembled WGS sequence"/>
</dbReference>
<dbReference type="NCBIfam" id="NF006123">
    <property type="entry name" value="PRK08267.1"/>
    <property type="match status" value="1"/>
</dbReference>
<dbReference type="GO" id="GO:0016491">
    <property type="term" value="F:oxidoreductase activity"/>
    <property type="evidence" value="ECO:0007669"/>
    <property type="project" value="UniProtKB-KW"/>
</dbReference>
<dbReference type="AlphaFoldDB" id="A0AAP8SMM8"/>
<dbReference type="PANTHER" id="PTHR44196:SF3">
    <property type="entry name" value="SHORT CHAIN DEHYDROGENASE FAMILY PROTEIN"/>
    <property type="match status" value="1"/>
</dbReference>
<evidence type="ECO:0000313" key="6">
    <source>
        <dbReference type="Proteomes" id="UP000235162"/>
    </source>
</evidence>
<name>A0AAP8SMM8_9GAMM</name>
<dbReference type="Gene3D" id="3.40.50.720">
    <property type="entry name" value="NAD(P)-binding Rossmann-like Domain"/>
    <property type="match status" value="1"/>
</dbReference>
<dbReference type="GO" id="GO:0016020">
    <property type="term" value="C:membrane"/>
    <property type="evidence" value="ECO:0007669"/>
    <property type="project" value="TreeGrafter"/>
</dbReference>
<keyword evidence="2" id="KW-0560">Oxidoreductase</keyword>
<sequence>MKTVLVTGAAQGIGLATARRYAAQGWMVGLYDLNTAAIEELLSSDEFPQACGGHCDVTDLASIEAMVADFSSYSGGQLDLLVNNAGVLSAGAFTDIAATAHDLIVDVNVRGATHVLQCAFPLLAKTADATVVNLCSASSIHGMPSLAVYSASKFYVDGLTEALDLEWRAHDIHVTCVKPPVINTAMGRAVDSTIPQRAPVNYGPEDVARWIQKAAEGRGTSFPMGMAMSVYYWLDKLLPNPLRHAMARYLMRA</sequence>
<dbReference type="EMBL" id="PKUR01000003">
    <property type="protein sequence ID" value="PLW85694.1"/>
    <property type="molecule type" value="Genomic_DNA"/>
</dbReference>
<dbReference type="PRINTS" id="PR00081">
    <property type="entry name" value="GDHRDH"/>
</dbReference>
<organism evidence="5 6">
    <name type="scientific">Halioglobus japonicus</name>
    <dbReference type="NCBI Taxonomy" id="930805"/>
    <lineage>
        <taxon>Bacteria</taxon>
        <taxon>Pseudomonadati</taxon>
        <taxon>Pseudomonadota</taxon>
        <taxon>Gammaproteobacteria</taxon>
        <taxon>Cellvibrionales</taxon>
        <taxon>Halieaceae</taxon>
        <taxon>Halioglobus</taxon>
    </lineage>
</organism>
<feature type="domain" description="Ketoreductase" evidence="4">
    <location>
        <begin position="2"/>
        <end position="175"/>
    </location>
</feature>
<comment type="caution">
    <text evidence="5">The sequence shown here is derived from an EMBL/GenBank/DDBJ whole genome shotgun (WGS) entry which is preliminary data.</text>
</comment>
<dbReference type="PRINTS" id="PR00080">
    <property type="entry name" value="SDRFAMILY"/>
</dbReference>